<dbReference type="AlphaFoldDB" id="A0A6B9ZDD6"/>
<dbReference type="Pfam" id="PF13435">
    <property type="entry name" value="Cytochrome_C554"/>
    <property type="match status" value="1"/>
</dbReference>
<sequence>MKSLVLLLLLSFIVAGSIICAAWHAPVMNQEPAAFAGAAACKSCHSDIFNTTRHTAHHFTSALPDDAHIKGSFADGKNEFVYNQWMVVLLEKKKADFLQTAYMNGIPTEQQAFGIVIGSGRKGQTYLYWNKNSLYQLPVSYYAPADDWCNSPGYPLNYIRFDRQIPATCLECHASYAEARERKDGSTTYNKRSIIYGIDCERCHGPGAAHVAYHTQHPDDKTAHSIINTRNLSRQQRLDACALCHSGLRKQLQPAFSFVVGQKLDDYAVPNYDVDTAGGLDVHGNQYGLLTASKCFKMAAQLDCSSCHNVHVSERNDMATFSRRCMSCHSANGIAHDSCTFKPPDGVLLSDNCVDCHMPLQPSKKITLKLASAKDITPDLVRTHKVGVYPDITDRFLQRKTH</sequence>
<dbReference type="InterPro" id="IPR023155">
    <property type="entry name" value="Cyt_c-552/4"/>
</dbReference>
<dbReference type="EMBL" id="CP048113">
    <property type="protein sequence ID" value="QHS60126.1"/>
    <property type="molecule type" value="Genomic_DNA"/>
</dbReference>
<organism evidence="3 4">
    <name type="scientific">Chitinophaga agri</name>
    <dbReference type="NCBI Taxonomy" id="2703787"/>
    <lineage>
        <taxon>Bacteria</taxon>
        <taxon>Pseudomonadati</taxon>
        <taxon>Bacteroidota</taxon>
        <taxon>Chitinophagia</taxon>
        <taxon>Chitinophagales</taxon>
        <taxon>Chitinophagaceae</taxon>
        <taxon>Chitinophaga</taxon>
    </lineage>
</organism>
<evidence type="ECO:0000313" key="3">
    <source>
        <dbReference type="EMBL" id="QHS60126.1"/>
    </source>
</evidence>
<dbReference type="InterPro" id="IPR036280">
    <property type="entry name" value="Multihaem_cyt_sf"/>
</dbReference>
<feature type="domain" description="Cytochrome c-552/4" evidence="2">
    <location>
        <begin position="167"/>
        <end position="205"/>
    </location>
</feature>
<gene>
    <name evidence="3" type="ORF">GWR21_11105</name>
</gene>
<dbReference type="KEGG" id="chih:GWR21_11105"/>
<dbReference type="PANTHER" id="PTHR35038:SF8">
    <property type="entry name" value="C-TYPE POLYHEME CYTOCHROME OMCC"/>
    <property type="match status" value="1"/>
</dbReference>
<evidence type="ECO:0000259" key="2">
    <source>
        <dbReference type="Pfam" id="PF13435"/>
    </source>
</evidence>
<dbReference type="PANTHER" id="PTHR35038">
    <property type="entry name" value="DISSIMILATORY SULFITE REDUCTASE SIRA"/>
    <property type="match status" value="1"/>
</dbReference>
<reference evidence="3 4" key="1">
    <citation type="submission" date="2020-01" db="EMBL/GenBank/DDBJ databases">
        <title>Complete genome sequence of Chitinophaga sp. H33E-04 isolated from quinoa roots.</title>
        <authorList>
            <person name="Weon H.-Y."/>
            <person name="Lee S.A."/>
        </authorList>
    </citation>
    <scope>NUCLEOTIDE SEQUENCE [LARGE SCALE GENOMIC DNA]</scope>
    <source>
        <strain evidence="3 4">H33E-04</strain>
    </source>
</reference>
<keyword evidence="1" id="KW-0732">Signal</keyword>
<evidence type="ECO:0000313" key="4">
    <source>
        <dbReference type="Proteomes" id="UP000476411"/>
    </source>
</evidence>
<accession>A0A6B9ZDD6</accession>
<keyword evidence="4" id="KW-1185">Reference proteome</keyword>
<protein>
    <recommendedName>
        <fullName evidence="2">Cytochrome c-552/4 domain-containing protein</fullName>
    </recommendedName>
</protein>
<dbReference type="Gene3D" id="1.10.1130.10">
    <property type="entry name" value="Flavocytochrome C3, Chain A"/>
    <property type="match status" value="1"/>
</dbReference>
<dbReference type="InterPro" id="IPR051829">
    <property type="entry name" value="Multiheme_Cytochr_ET"/>
</dbReference>
<dbReference type="Proteomes" id="UP000476411">
    <property type="component" value="Chromosome"/>
</dbReference>
<dbReference type="SUPFAM" id="SSF48695">
    <property type="entry name" value="Multiheme cytochromes"/>
    <property type="match status" value="1"/>
</dbReference>
<dbReference type="RefSeq" id="WP_162331819.1">
    <property type="nucleotide sequence ID" value="NZ_CP048113.1"/>
</dbReference>
<name>A0A6B9ZDD6_9BACT</name>
<proteinExistence type="predicted"/>
<evidence type="ECO:0000256" key="1">
    <source>
        <dbReference type="ARBA" id="ARBA00022729"/>
    </source>
</evidence>